<dbReference type="Proteomes" id="UP000494163">
    <property type="component" value="Chromosome 2R"/>
</dbReference>
<name>A0A0M3QVJ6_DROBS</name>
<protein>
    <submittedName>
        <fullName evidence="1">CG15705</fullName>
    </submittedName>
</protein>
<feature type="non-terminal residue" evidence="1">
    <location>
        <position position="1"/>
    </location>
</feature>
<dbReference type="EMBL" id="CP012524">
    <property type="protein sequence ID" value="ALC42519.1"/>
    <property type="molecule type" value="Genomic_DNA"/>
</dbReference>
<accession>A0A0M3QVJ6</accession>
<sequence length="60" mass="7206">YDYMKYGKKKKKGYALPKKHVSFKRVVELITFTEDWKIKSRTEGNLRSEEEQVRLAVQNL</sequence>
<reference evidence="1 2" key="1">
    <citation type="submission" date="2015-08" db="EMBL/GenBank/DDBJ databases">
        <title>Ancestral chromatin configuration constrains chromatin evolution on differentiating sex chromosomes in Drosophila.</title>
        <authorList>
            <person name="Zhou Q."/>
            <person name="Bachtrog D."/>
        </authorList>
    </citation>
    <scope>NUCLEOTIDE SEQUENCE [LARGE SCALE GENOMIC DNA]</scope>
    <source>
        <tissue evidence="1">Whole larvae</tissue>
    </source>
</reference>
<gene>
    <name evidence="1" type="ORF">Dbus_chr2Rg2098</name>
</gene>
<keyword evidence="2" id="KW-1185">Reference proteome</keyword>
<evidence type="ECO:0000313" key="2">
    <source>
        <dbReference type="Proteomes" id="UP000494163"/>
    </source>
</evidence>
<feature type="non-terminal residue" evidence="1">
    <location>
        <position position="60"/>
    </location>
</feature>
<organism evidence="1 2">
    <name type="scientific">Drosophila busckii</name>
    <name type="common">Fruit fly</name>
    <dbReference type="NCBI Taxonomy" id="30019"/>
    <lineage>
        <taxon>Eukaryota</taxon>
        <taxon>Metazoa</taxon>
        <taxon>Ecdysozoa</taxon>
        <taxon>Arthropoda</taxon>
        <taxon>Hexapoda</taxon>
        <taxon>Insecta</taxon>
        <taxon>Pterygota</taxon>
        <taxon>Neoptera</taxon>
        <taxon>Endopterygota</taxon>
        <taxon>Diptera</taxon>
        <taxon>Brachycera</taxon>
        <taxon>Muscomorpha</taxon>
        <taxon>Ephydroidea</taxon>
        <taxon>Drosophilidae</taxon>
        <taxon>Drosophila</taxon>
    </lineage>
</organism>
<dbReference type="OrthoDB" id="7847194at2759"/>
<evidence type="ECO:0000313" key="1">
    <source>
        <dbReference type="EMBL" id="ALC42519.1"/>
    </source>
</evidence>
<dbReference type="AlphaFoldDB" id="A0A0M3QVJ6"/>
<proteinExistence type="predicted"/>